<evidence type="ECO:0000313" key="3">
    <source>
        <dbReference type="Proteomes" id="UP000186922"/>
    </source>
</evidence>
<organism evidence="2 3">
    <name type="scientific">Ramazzottius varieornatus</name>
    <name type="common">Water bear</name>
    <name type="synonym">Tardigrade</name>
    <dbReference type="NCBI Taxonomy" id="947166"/>
    <lineage>
        <taxon>Eukaryota</taxon>
        <taxon>Metazoa</taxon>
        <taxon>Ecdysozoa</taxon>
        <taxon>Tardigrada</taxon>
        <taxon>Eutardigrada</taxon>
        <taxon>Parachela</taxon>
        <taxon>Hypsibioidea</taxon>
        <taxon>Ramazzottiidae</taxon>
        <taxon>Ramazzottius</taxon>
    </lineage>
</organism>
<keyword evidence="3" id="KW-1185">Reference proteome</keyword>
<accession>A0A1D1VNG6</accession>
<sequence>MRQFIWIISSSLYFQFLSVDAVKIESSFSGNSAQCVDPFGSSYNAGENVPSINHPCRQCVCGAKATILCESLNRITDCQPPDDAPCKSINGSTCCDRSFSCDRRFHLPL</sequence>
<dbReference type="Proteomes" id="UP000186922">
    <property type="component" value="Unassembled WGS sequence"/>
</dbReference>
<reference evidence="2 3" key="1">
    <citation type="journal article" date="2016" name="Nat. Commun.">
        <title>Extremotolerant tardigrade genome and improved radiotolerance of human cultured cells by tardigrade-unique protein.</title>
        <authorList>
            <person name="Hashimoto T."/>
            <person name="Horikawa D.D."/>
            <person name="Saito Y."/>
            <person name="Kuwahara H."/>
            <person name="Kozuka-Hata H."/>
            <person name="Shin-I T."/>
            <person name="Minakuchi Y."/>
            <person name="Ohishi K."/>
            <person name="Motoyama A."/>
            <person name="Aizu T."/>
            <person name="Enomoto A."/>
            <person name="Kondo K."/>
            <person name="Tanaka S."/>
            <person name="Hara Y."/>
            <person name="Koshikawa S."/>
            <person name="Sagara H."/>
            <person name="Miura T."/>
            <person name="Yokobori S."/>
            <person name="Miyagawa K."/>
            <person name="Suzuki Y."/>
            <person name="Kubo T."/>
            <person name="Oyama M."/>
            <person name="Kohara Y."/>
            <person name="Fujiyama A."/>
            <person name="Arakawa K."/>
            <person name="Katayama T."/>
            <person name="Toyoda A."/>
            <person name="Kunieda T."/>
        </authorList>
    </citation>
    <scope>NUCLEOTIDE SEQUENCE [LARGE SCALE GENOMIC DNA]</scope>
    <source>
        <strain evidence="2 3">YOKOZUNA-1</strain>
    </source>
</reference>
<protein>
    <recommendedName>
        <fullName evidence="4">VWFC domain-containing protein</fullName>
    </recommendedName>
</protein>
<dbReference type="EMBL" id="BDGG01000009">
    <property type="protein sequence ID" value="GAV03125.1"/>
    <property type="molecule type" value="Genomic_DNA"/>
</dbReference>
<feature type="chain" id="PRO_5008898653" description="VWFC domain-containing protein" evidence="1">
    <location>
        <begin position="22"/>
        <end position="109"/>
    </location>
</feature>
<evidence type="ECO:0008006" key="4">
    <source>
        <dbReference type="Google" id="ProtNLM"/>
    </source>
</evidence>
<name>A0A1D1VNG6_RAMVA</name>
<proteinExistence type="predicted"/>
<evidence type="ECO:0000313" key="2">
    <source>
        <dbReference type="EMBL" id="GAV03125.1"/>
    </source>
</evidence>
<dbReference type="AlphaFoldDB" id="A0A1D1VNG6"/>
<keyword evidence="1" id="KW-0732">Signal</keyword>
<gene>
    <name evidence="2" type="primary">RvY_13600-1</name>
    <name evidence="2" type="synonym">RvY_13600.1</name>
    <name evidence="2" type="ORF">RvY_13600</name>
</gene>
<comment type="caution">
    <text evidence="2">The sequence shown here is derived from an EMBL/GenBank/DDBJ whole genome shotgun (WGS) entry which is preliminary data.</text>
</comment>
<feature type="signal peptide" evidence="1">
    <location>
        <begin position="1"/>
        <end position="21"/>
    </location>
</feature>
<evidence type="ECO:0000256" key="1">
    <source>
        <dbReference type="SAM" id="SignalP"/>
    </source>
</evidence>